<feature type="signal peptide" evidence="1">
    <location>
        <begin position="1"/>
        <end position="22"/>
    </location>
</feature>
<gene>
    <name evidence="2" type="ORF">F1188_12675</name>
</gene>
<protein>
    <submittedName>
        <fullName evidence="2">YbhB/YbcL family Raf kinase inhibitor-like protein</fullName>
    </submittedName>
</protein>
<name>A0A5M6IBL9_9PROT</name>
<evidence type="ECO:0000256" key="1">
    <source>
        <dbReference type="SAM" id="SignalP"/>
    </source>
</evidence>
<dbReference type="PANTHER" id="PTHR30289">
    <property type="entry name" value="UNCHARACTERIZED PROTEIN YBCL-RELATED"/>
    <property type="match status" value="1"/>
</dbReference>
<evidence type="ECO:0000313" key="3">
    <source>
        <dbReference type="Proteomes" id="UP000324065"/>
    </source>
</evidence>
<dbReference type="CDD" id="cd00865">
    <property type="entry name" value="PEBP_bact_arch"/>
    <property type="match status" value="1"/>
</dbReference>
<keyword evidence="1" id="KW-0732">Signal</keyword>
<sequence length="183" mass="18781">MRPMLPCAAALASLILIGAAHAEMTLSSDDMTDGGTLADAHVYDGFGCTGANLSPSLSWSGAPEGTQSYVVTAYDPDAPTGSGWWHWTVFNIPADTTSLPKGAGSGEAPLPEGAVQGRTDYATSGFGGACPPEGDDPHRYIFTVYAMPDESLPLDENAPGAMVGFFVNAGALDSASLTATYGR</sequence>
<reference evidence="2 3" key="1">
    <citation type="submission" date="2019-09" db="EMBL/GenBank/DDBJ databases">
        <title>Genome sequence of Roseospira marina, one of the more divergent members of the non-sulfur purple photosynthetic bacterial family, the Rhodospirillaceae.</title>
        <authorList>
            <person name="Meyer T."/>
            <person name="Kyndt J."/>
        </authorList>
    </citation>
    <scope>NUCLEOTIDE SEQUENCE [LARGE SCALE GENOMIC DNA]</scope>
    <source>
        <strain evidence="2 3">DSM 15113</strain>
    </source>
</reference>
<dbReference type="InterPro" id="IPR008914">
    <property type="entry name" value="PEBP"/>
</dbReference>
<evidence type="ECO:0000313" key="2">
    <source>
        <dbReference type="EMBL" id="KAA5605129.1"/>
    </source>
</evidence>
<dbReference type="RefSeq" id="WP_150062799.1">
    <property type="nucleotide sequence ID" value="NZ_VWPJ01000011.1"/>
</dbReference>
<dbReference type="NCBIfam" id="TIGR00481">
    <property type="entry name" value="YbhB/YbcL family Raf kinase inhibitor-like protein"/>
    <property type="match status" value="1"/>
</dbReference>
<dbReference type="OrthoDB" id="9797506at2"/>
<dbReference type="Proteomes" id="UP000324065">
    <property type="component" value="Unassembled WGS sequence"/>
</dbReference>
<dbReference type="PANTHER" id="PTHR30289:SF1">
    <property type="entry name" value="PEBP (PHOSPHATIDYLETHANOLAMINE-BINDING PROTEIN) FAMILY PROTEIN"/>
    <property type="match status" value="1"/>
</dbReference>
<dbReference type="InterPro" id="IPR005247">
    <property type="entry name" value="YbhB_YbcL/LppC-like"/>
</dbReference>
<organism evidence="2 3">
    <name type="scientific">Roseospira marina</name>
    <dbReference type="NCBI Taxonomy" id="140057"/>
    <lineage>
        <taxon>Bacteria</taxon>
        <taxon>Pseudomonadati</taxon>
        <taxon>Pseudomonadota</taxon>
        <taxon>Alphaproteobacteria</taxon>
        <taxon>Rhodospirillales</taxon>
        <taxon>Rhodospirillaceae</taxon>
        <taxon>Roseospira</taxon>
    </lineage>
</organism>
<dbReference type="SUPFAM" id="SSF49777">
    <property type="entry name" value="PEBP-like"/>
    <property type="match status" value="1"/>
</dbReference>
<dbReference type="Pfam" id="PF01161">
    <property type="entry name" value="PBP"/>
    <property type="match status" value="1"/>
</dbReference>
<accession>A0A5M6IBL9</accession>
<feature type="chain" id="PRO_5024341005" evidence="1">
    <location>
        <begin position="23"/>
        <end position="183"/>
    </location>
</feature>
<proteinExistence type="predicted"/>
<keyword evidence="3" id="KW-1185">Reference proteome</keyword>
<dbReference type="EMBL" id="VWPJ01000011">
    <property type="protein sequence ID" value="KAA5605129.1"/>
    <property type="molecule type" value="Genomic_DNA"/>
</dbReference>
<dbReference type="InterPro" id="IPR036610">
    <property type="entry name" value="PEBP-like_sf"/>
</dbReference>
<dbReference type="Gene3D" id="3.90.280.10">
    <property type="entry name" value="PEBP-like"/>
    <property type="match status" value="1"/>
</dbReference>
<dbReference type="AlphaFoldDB" id="A0A5M6IBL9"/>
<comment type="caution">
    <text evidence="2">The sequence shown here is derived from an EMBL/GenBank/DDBJ whole genome shotgun (WGS) entry which is preliminary data.</text>
</comment>